<dbReference type="EMBL" id="JASBWR010000006">
    <property type="protein sequence ID" value="KAJ9112052.1"/>
    <property type="molecule type" value="Genomic_DNA"/>
</dbReference>
<proteinExistence type="predicted"/>
<protein>
    <submittedName>
        <fullName evidence="1">Uncharacterized protein</fullName>
    </submittedName>
</protein>
<accession>A0ACC2WND0</accession>
<evidence type="ECO:0000313" key="2">
    <source>
        <dbReference type="Proteomes" id="UP001241377"/>
    </source>
</evidence>
<comment type="caution">
    <text evidence="1">The sequence shown here is derived from an EMBL/GenBank/DDBJ whole genome shotgun (WGS) entry which is preliminary data.</text>
</comment>
<name>A0ACC2WND0_9TREE</name>
<organism evidence="1 2">
    <name type="scientific">Naganishia cerealis</name>
    <dbReference type="NCBI Taxonomy" id="610337"/>
    <lineage>
        <taxon>Eukaryota</taxon>
        <taxon>Fungi</taxon>
        <taxon>Dikarya</taxon>
        <taxon>Basidiomycota</taxon>
        <taxon>Agaricomycotina</taxon>
        <taxon>Tremellomycetes</taxon>
        <taxon>Filobasidiales</taxon>
        <taxon>Filobasidiaceae</taxon>
        <taxon>Naganishia</taxon>
    </lineage>
</organism>
<reference evidence="1" key="1">
    <citation type="submission" date="2023-04" db="EMBL/GenBank/DDBJ databases">
        <title>Draft Genome sequencing of Naganishia species isolated from polar environments using Oxford Nanopore Technology.</title>
        <authorList>
            <person name="Leo P."/>
            <person name="Venkateswaran K."/>
        </authorList>
    </citation>
    <scope>NUCLEOTIDE SEQUENCE</scope>
    <source>
        <strain evidence="1">MNA-CCFEE 5261</strain>
    </source>
</reference>
<gene>
    <name evidence="1" type="ORF">QFC19_000975</name>
</gene>
<evidence type="ECO:0000313" key="1">
    <source>
        <dbReference type="EMBL" id="KAJ9112052.1"/>
    </source>
</evidence>
<keyword evidence="2" id="KW-1185">Reference proteome</keyword>
<dbReference type="Proteomes" id="UP001241377">
    <property type="component" value="Unassembled WGS sequence"/>
</dbReference>
<sequence length="925" mass="108512">MAFNASNEAPKVPKLNATQEHFFKKYLVEHRLAEELRYMSKRDCCGYLGPPFRVNNDQKNTNPVPMLRFFFQNYVKTFPFIMMCSLEEQRAFWQDTVQPFVESLNLKQLSDSGERAENVTKRRQVNKKLLSGLVLFFNSVLTSENDMKYLTSTHEKSGTTSRLQKLEKPKKFNVKELRADSLATKLHDYEKLTYFNDLSVNVIAVRELATTNQKSRFNVTSYFNNAPRHHFEFILQIVHRQGSGYKCHFVAHPYHDFKTLMKSLRKNYPGLISTEFPELPKKLQHDDGVPVKQIKEIDAHGLPDIVLFREKLRLALRGYMMRLINYPEIVHSSEFRAFISSNSFPTLDPSMERDYKIRCQNETNMFNTQLEFQRQSAKVMGEFQAKFELFKQQLIMTPNTLTKLFEEFGSVEKVEDLSPMTFTFVRWCKLELAALNYQIFLSLDNASEWLAKCRKFHAMFPYSIVYGILRFTNPMKMMARIIDLLLINIPSLSLSMPFSGKKDLTEASKSTGAKNLLSLMFVMLLDEDLNDFLAEVEELRKSVPKEYHILLSRVDNYVMADSDKIDKIKEESVQQDEDLLLTILHTDRIGPKLQLSHKEIYDHISDSYWHFAKISGNTNIEEAKLYLKIKQYWLIQLRRKDKDIMKELWREPEMTQLIKKFVTIFYSPFVRVLGKADVHVMFRQWEKFVDENLDVLTELSNGGIYFMSSMEIFNRLLAVLDKHENFFYGVVHNLYINDDEHVFRGLAQWIEKFLTALRIKFVDHSLVNIDMLNLQASEPVSEEKLQLQIDSIVERTVEKRKLYKEYLQKKSELKFSNASDQDKLNDMWEKNNENIFGEGQANDFGLDQDDLNDFNLMQEVENVSADDATAELDRQLYKKLQELDERTLGATDAVEAYEESFGLRVAEILDKLESSRFFEERRGRL</sequence>